<dbReference type="EMBL" id="GBXM01048071">
    <property type="protein sequence ID" value="JAH60506.1"/>
    <property type="molecule type" value="Transcribed_RNA"/>
</dbReference>
<organism evidence="1">
    <name type="scientific">Anguilla anguilla</name>
    <name type="common">European freshwater eel</name>
    <name type="synonym">Muraena anguilla</name>
    <dbReference type="NCBI Taxonomy" id="7936"/>
    <lineage>
        <taxon>Eukaryota</taxon>
        <taxon>Metazoa</taxon>
        <taxon>Chordata</taxon>
        <taxon>Craniata</taxon>
        <taxon>Vertebrata</taxon>
        <taxon>Euteleostomi</taxon>
        <taxon>Actinopterygii</taxon>
        <taxon>Neopterygii</taxon>
        <taxon>Teleostei</taxon>
        <taxon>Anguilliformes</taxon>
        <taxon>Anguillidae</taxon>
        <taxon>Anguilla</taxon>
    </lineage>
</organism>
<evidence type="ECO:0000313" key="1">
    <source>
        <dbReference type="EMBL" id="JAH60506.1"/>
    </source>
</evidence>
<name>A0A0E9U3X5_ANGAN</name>
<reference evidence="1" key="2">
    <citation type="journal article" date="2015" name="Fish Shellfish Immunol.">
        <title>Early steps in the European eel (Anguilla anguilla)-Vibrio vulnificus interaction in the gills: Role of the RtxA13 toxin.</title>
        <authorList>
            <person name="Callol A."/>
            <person name="Pajuelo D."/>
            <person name="Ebbesson L."/>
            <person name="Teles M."/>
            <person name="MacKenzie S."/>
            <person name="Amaro C."/>
        </authorList>
    </citation>
    <scope>NUCLEOTIDE SEQUENCE</scope>
</reference>
<accession>A0A0E9U3X5</accession>
<sequence length="27" mass="3142">MCEIYCIDVIFSCSVVVIIMSELCEIW</sequence>
<protein>
    <submittedName>
        <fullName evidence="1">Uncharacterized protein</fullName>
    </submittedName>
</protein>
<proteinExistence type="predicted"/>
<dbReference type="AlphaFoldDB" id="A0A0E9U3X5"/>
<reference evidence="1" key="1">
    <citation type="submission" date="2014-11" db="EMBL/GenBank/DDBJ databases">
        <authorList>
            <person name="Amaro Gonzalez C."/>
        </authorList>
    </citation>
    <scope>NUCLEOTIDE SEQUENCE</scope>
</reference>